<accession>A0A2U8QSA9</accession>
<evidence type="ECO:0000313" key="1">
    <source>
        <dbReference type="EMBL" id="AWM12735.1"/>
    </source>
</evidence>
<dbReference type="Proteomes" id="UP000245429">
    <property type="component" value="Chromosome"/>
</dbReference>
<organism evidence="1 2">
    <name type="scientific">Flavobacterium sediminis</name>
    <dbReference type="NCBI Taxonomy" id="2201181"/>
    <lineage>
        <taxon>Bacteria</taxon>
        <taxon>Pseudomonadati</taxon>
        <taxon>Bacteroidota</taxon>
        <taxon>Flavobacteriia</taxon>
        <taxon>Flavobacteriales</taxon>
        <taxon>Flavobacteriaceae</taxon>
        <taxon>Flavobacterium</taxon>
    </lineage>
</organism>
<keyword evidence="2" id="KW-1185">Reference proteome</keyword>
<evidence type="ECO:0000313" key="2">
    <source>
        <dbReference type="Proteomes" id="UP000245429"/>
    </source>
</evidence>
<dbReference type="EMBL" id="CP029463">
    <property type="protein sequence ID" value="AWM12735.1"/>
    <property type="molecule type" value="Genomic_DNA"/>
</dbReference>
<reference evidence="1 2" key="1">
    <citation type="submission" date="2018-05" db="EMBL/GenBank/DDBJ databases">
        <title>Flavobacterium sp. MEBiC07310.</title>
        <authorList>
            <person name="Baek K."/>
        </authorList>
    </citation>
    <scope>NUCLEOTIDE SEQUENCE [LARGE SCALE GENOMIC DNA]</scope>
    <source>
        <strain evidence="1 2">MEBiC07310</strain>
    </source>
</reference>
<sequence>MMSGFCRTPFKYQIMKKITLILVTLFVFGCKPTEKAVETKLNYQSQVAVKGDWQVTDVSYANSDYIKVSLFDLGNTKCFVNSTWHFISNNNKGSMKINDYSCAYESDITWYINQNNEMVIKFLNGTKSKKVTTGYVVQYVPINENKFQLIEQADVLNKTQDIVLTFERI</sequence>
<gene>
    <name evidence="1" type="ORF">DI487_01845</name>
</gene>
<protein>
    <recommendedName>
        <fullName evidence="3">Lipocalin-like domain-containing protein</fullName>
    </recommendedName>
</protein>
<proteinExistence type="predicted"/>
<dbReference type="OrthoDB" id="1121756at2"/>
<evidence type="ECO:0008006" key="3">
    <source>
        <dbReference type="Google" id="ProtNLM"/>
    </source>
</evidence>
<dbReference type="PROSITE" id="PS51257">
    <property type="entry name" value="PROKAR_LIPOPROTEIN"/>
    <property type="match status" value="1"/>
</dbReference>
<dbReference type="KEGG" id="fse:DI487_01845"/>
<name>A0A2U8QSA9_9FLAO</name>
<dbReference type="AlphaFoldDB" id="A0A2U8QSA9"/>